<evidence type="ECO:0000313" key="3">
    <source>
        <dbReference type="Proteomes" id="UP000011910"/>
    </source>
</evidence>
<dbReference type="InterPro" id="IPR027268">
    <property type="entry name" value="Peptidase_M4/M1_CTD_sf"/>
</dbReference>
<protein>
    <submittedName>
        <fullName evidence="2">ABC-type transport system involved in multi-copper enzyme maturation, permease component</fullName>
    </submittedName>
</protein>
<feature type="transmembrane region" description="Helical" evidence="1">
    <location>
        <begin position="17"/>
        <end position="35"/>
    </location>
</feature>
<comment type="caution">
    <text evidence="2">The sequence shown here is derived from an EMBL/GenBank/DDBJ whole genome shotgun (WGS) entry which is preliminary data.</text>
</comment>
<dbReference type="OrthoDB" id="100605at2"/>
<dbReference type="SUPFAM" id="SSF55486">
    <property type="entry name" value="Metalloproteases ('zincins'), catalytic domain"/>
    <property type="match status" value="1"/>
</dbReference>
<feature type="transmembrane region" description="Helical" evidence="1">
    <location>
        <begin position="486"/>
        <end position="512"/>
    </location>
</feature>
<proteinExistence type="predicted"/>
<feature type="transmembrane region" description="Helical" evidence="1">
    <location>
        <begin position="532"/>
        <end position="554"/>
    </location>
</feature>
<feature type="transmembrane region" description="Helical" evidence="1">
    <location>
        <begin position="318"/>
        <end position="343"/>
    </location>
</feature>
<dbReference type="EMBL" id="AODQ01000029">
    <property type="protein sequence ID" value="EMR03318.1"/>
    <property type="molecule type" value="Genomic_DNA"/>
</dbReference>
<keyword evidence="1" id="KW-0472">Membrane</keyword>
<accession>M7N3T0</accession>
<dbReference type="eggNOG" id="COG0308">
    <property type="taxonomic scope" value="Bacteria"/>
</dbReference>
<feature type="transmembrane region" description="Helical" evidence="1">
    <location>
        <begin position="106"/>
        <end position="129"/>
    </location>
</feature>
<gene>
    <name evidence="2" type="ORF">ADICEAN_01572</name>
</gene>
<dbReference type="Proteomes" id="UP000011910">
    <property type="component" value="Unassembled WGS sequence"/>
</dbReference>
<dbReference type="PATRIC" id="fig|1279009.4.peg.1591"/>
<feature type="transmembrane region" description="Helical" evidence="1">
    <location>
        <begin position="55"/>
        <end position="75"/>
    </location>
</feature>
<feature type="transmembrane region" description="Helical" evidence="1">
    <location>
        <begin position="149"/>
        <end position="169"/>
    </location>
</feature>
<dbReference type="RefSeq" id="WP_009194969.1">
    <property type="nucleotide sequence ID" value="NZ_AODQ01000029.1"/>
</dbReference>
<dbReference type="AlphaFoldDB" id="M7N3T0"/>
<sequence>MRLWTIFRYEFGYQLRLPWPWLFGVVLIILSFLMTRDGSLSEVLYADFFLNSPFAVVKTTVFGSLIWLMMAAAIAGDAAARDRATGMHPLSYTTPVGRGAYLGGRFLAALLLNALLLLAVQLGILLGVYLPGVDAALIGPFRPAAFLSAYAIISLPNAVAATAIQFALASGSGRAMAGYFGSFLLVFMGFFVASVLLYGQGLGTLADPIGIRIIVEDIAHLWTTAEKNWRLLQLEGMLLQNRLFWLGIGGIALAGTYLSFRFAHPREGGWGWRKGKKQALAPHSQNPERNALSIPQVPRHFGLALQARQTLLIARTSFNALAFSWGEFALLGMLPLMTLPVLLDQMESRGVPLVPTTINIIYELTGSLSDELSRWVIVPFLIVYFAGELVWREREARMGEIAHSMPGSDWAPLLGKFLGLALMLLLFLCLQSGAGMLAQTLLGYREYEPSLYLKIMLGIQFLDYLLFALLALVLHVVVDQKYIGHLVAVIAFVFIAMASLFGIEHNLLIWGASSGWSYTDMRGFGPSLEPWFWFKGYWLAWALLLAVGAKLLWVRGRKNSLLLRLRQAPGRFRGATAYAGMVAAGAVLLLGGWIFYTTNVRNEYLTTSEKKARQAAYEQRYGRFAASAQPRLSAARLQVAIYPDERRAEIRGTYRLLNSSPEPIDSIHVATAGAVETRALAFDRPASQLLADEQLHYRIYRLETPLQPGDSLQLHFQLLKKANGFSESGIDPSLAANGTYFTNSWLPAIGYQSGRELLNAPDRRAHGLPPRPIIASLYDEKARERRGGGIAFEAVVSTSAEQVAVAPGALLGSWTKGGRRFFHYRTDAPLGGEWAFFSARYAVQEALWTNPDRSGQTITIRLYHQPGRTAQLERMLESIHASLTYYTRHFGPYPYSFLTFVERPGRGTGMHADASMITYAEGFSLWQPMGDEETPDVPFAVVAHELAHQWTVPYAPVEGAPVMSESLAWYYAMKVVETAKGEAHFRRFLSWMHQPYRKEIRRGEPLLRGLDPYMSYRRGPFALYALSEYIGEAQVNRALRRLLEKYQAPAAPLATTLDLYAGLQAETPDSLQYLLHDLFEVNTHWELKVEQATASPTPEGNWQVRLEVQARKLVFDSAGVEREVPMMDWVDLALFASQKGGAAQAPLYRQKHRIHTGRQTLTLSLPEQPARAGLDPYNLLIDPKREDNVQPVVPEQAQAPAAAKRLSQQKKE</sequence>
<keyword evidence="1" id="KW-1133">Transmembrane helix</keyword>
<evidence type="ECO:0000256" key="1">
    <source>
        <dbReference type="SAM" id="Phobius"/>
    </source>
</evidence>
<dbReference type="Gene3D" id="1.10.390.10">
    <property type="entry name" value="Neutral Protease Domain 2"/>
    <property type="match status" value="1"/>
</dbReference>
<feature type="transmembrane region" description="Helical" evidence="1">
    <location>
        <begin position="176"/>
        <end position="198"/>
    </location>
</feature>
<evidence type="ECO:0000313" key="2">
    <source>
        <dbReference type="EMBL" id="EMR03318.1"/>
    </source>
</evidence>
<dbReference type="eggNOG" id="COG1277">
    <property type="taxonomic scope" value="Bacteria"/>
</dbReference>
<keyword evidence="1" id="KW-0812">Transmembrane</keyword>
<name>M7N3T0_9BACT</name>
<dbReference type="STRING" id="1279009.ADICEAN_01572"/>
<feature type="transmembrane region" description="Helical" evidence="1">
    <location>
        <begin position="243"/>
        <end position="263"/>
    </location>
</feature>
<feature type="transmembrane region" description="Helical" evidence="1">
    <location>
        <begin position="413"/>
        <end position="439"/>
    </location>
</feature>
<feature type="transmembrane region" description="Helical" evidence="1">
    <location>
        <begin position="451"/>
        <end position="474"/>
    </location>
</feature>
<organism evidence="2 3">
    <name type="scientific">Cesiribacter andamanensis AMV16</name>
    <dbReference type="NCBI Taxonomy" id="1279009"/>
    <lineage>
        <taxon>Bacteria</taxon>
        <taxon>Pseudomonadati</taxon>
        <taxon>Bacteroidota</taxon>
        <taxon>Cytophagia</taxon>
        <taxon>Cytophagales</taxon>
        <taxon>Cesiribacteraceae</taxon>
        <taxon>Cesiribacter</taxon>
    </lineage>
</organism>
<keyword evidence="3" id="KW-1185">Reference proteome</keyword>
<reference evidence="2 3" key="1">
    <citation type="journal article" date="2013" name="Genome Announc.">
        <title>Draft Genome Sequence of Cesiribacter andamanensis Strain AMV16T, Isolated from a Soil Sample from a Mud Volcano in the Andaman Islands, India.</title>
        <authorList>
            <person name="Shivaji S."/>
            <person name="Ara S."/>
            <person name="Begum Z."/>
            <person name="Srinivas T.N."/>
            <person name="Singh A."/>
            <person name="Kumar Pinnaka A."/>
        </authorList>
    </citation>
    <scope>NUCLEOTIDE SEQUENCE [LARGE SCALE GENOMIC DNA]</scope>
    <source>
        <strain evidence="2 3">AMV16</strain>
    </source>
</reference>
<feature type="transmembrane region" description="Helical" evidence="1">
    <location>
        <begin position="372"/>
        <end position="392"/>
    </location>
</feature>
<feature type="transmembrane region" description="Helical" evidence="1">
    <location>
        <begin position="575"/>
        <end position="596"/>
    </location>
</feature>